<dbReference type="Ensembl" id="ENSPANT00000067443.1">
    <property type="protein sequence ID" value="ENSPANP00000059748.1"/>
    <property type="gene ID" value="ENSPANG00000039555.1"/>
</dbReference>
<keyword evidence="2" id="KW-1185">Reference proteome</keyword>
<name>A0A8I5NMU9_PAPAN</name>
<dbReference type="Proteomes" id="UP000028761">
    <property type="component" value="Chromosome 16"/>
</dbReference>
<reference evidence="1" key="2">
    <citation type="submission" date="2025-08" db="UniProtKB">
        <authorList>
            <consortium name="Ensembl"/>
        </authorList>
    </citation>
    <scope>IDENTIFICATION</scope>
</reference>
<dbReference type="PANTHER" id="PTHR12138">
    <property type="entry name" value="PRIMATE-EXPANDED PROTEIN FAMILY"/>
    <property type="match status" value="1"/>
</dbReference>
<proteinExistence type="predicted"/>
<evidence type="ECO:0000313" key="2">
    <source>
        <dbReference type="Proteomes" id="UP000028761"/>
    </source>
</evidence>
<dbReference type="AlphaFoldDB" id="A0A8I5NMU9"/>
<evidence type="ECO:0000313" key="1">
    <source>
        <dbReference type="Ensembl" id="ENSPANP00000059748.1"/>
    </source>
</evidence>
<reference evidence="1 2" key="1">
    <citation type="submission" date="2012-03" db="EMBL/GenBank/DDBJ databases">
        <title>Whole Genome Assembly of Papio anubis.</title>
        <authorList>
            <person name="Liu Y.L."/>
            <person name="Abraham K.A."/>
            <person name="Akbar H.A."/>
            <person name="Ali S.A."/>
            <person name="Anosike U.A."/>
            <person name="Aqrawi P.A."/>
            <person name="Arias F.A."/>
            <person name="Attaway T.A."/>
            <person name="Awwad R.A."/>
            <person name="Babu C.B."/>
            <person name="Bandaranaike D.B."/>
            <person name="Battles P.B."/>
            <person name="Bell A.B."/>
            <person name="Beltran B.B."/>
            <person name="Berhane-Mersha D.B."/>
            <person name="Bess C.B."/>
            <person name="Bickham C.B."/>
            <person name="Bolden T.B."/>
            <person name="Carter K.C."/>
            <person name="Chau D.C."/>
            <person name="Chavez A.C."/>
            <person name="Clerc-Blankenburg K.C."/>
            <person name="Coyle M.C."/>
            <person name="Dao M.D."/>
            <person name="Davila M.L.D."/>
            <person name="Davy-Carroll L.D."/>
            <person name="Denson S.D."/>
            <person name="Dinh H.D."/>
            <person name="Fernandez S.F."/>
            <person name="Fernando P.F."/>
            <person name="Forbes L.F."/>
            <person name="Francis C.F."/>
            <person name="Francisco L.F."/>
            <person name="Fu Q.F."/>
            <person name="Garcia-Iii R.G."/>
            <person name="Garrett T.G."/>
            <person name="Gross S.G."/>
            <person name="Gubbala S.G."/>
            <person name="Hirani K.H."/>
            <person name="Hogues M.H."/>
            <person name="Hollins B.H."/>
            <person name="Jackson L.J."/>
            <person name="Javaid M.J."/>
            <person name="Jhangiani S.J."/>
            <person name="Johnson A.J."/>
            <person name="Johnson B.J."/>
            <person name="Jones J.J."/>
            <person name="Joshi V.J."/>
            <person name="Kalu J.K."/>
            <person name="Khan N.K."/>
            <person name="Korchina V.K."/>
            <person name="Kovar C.K."/>
            <person name="Lago L.L."/>
            <person name="Lara F.L."/>
            <person name="Le T.-K.L."/>
            <person name="Lee S.L."/>
            <person name="Legall-Iii F.L."/>
            <person name="Lemon S.L."/>
            <person name="Liu J.L."/>
            <person name="Liu Y.-S.L."/>
            <person name="Liyanage D.L."/>
            <person name="Lopez J.L."/>
            <person name="Lorensuhewa L.L."/>
            <person name="Mata R.M."/>
            <person name="Mathew T.M."/>
            <person name="Mercado C.M."/>
            <person name="Mercado I.M."/>
            <person name="Morales K.M."/>
            <person name="Morgan M.M."/>
            <person name="Munidasa M.M."/>
            <person name="Ngo D.N."/>
            <person name="Nguyen L.N."/>
            <person name="Nguyen T.N."/>
            <person name="Nguyen N.N."/>
            <person name="Obregon M.O."/>
            <person name="Okwuonu G.O."/>
            <person name="Ongeri F.O."/>
            <person name="Onwere C.O."/>
            <person name="Osifeso I.O."/>
            <person name="Parra A.P."/>
            <person name="Patil S.P."/>
            <person name="Perez A.P."/>
            <person name="Perez Y.P."/>
            <person name="Pham C.P."/>
            <person name="Pu L.-L.P."/>
            <person name="Puazo M.P."/>
            <person name="Quiroz J.Q."/>
            <person name="Rouhana J.R."/>
            <person name="Ruiz M.R."/>
            <person name="Ruiz S.-J.R."/>
            <person name="Saada N.S."/>
            <person name="Santibanez J.S."/>
            <person name="Scheel M.S."/>
            <person name="Schneider B.S."/>
            <person name="Simmons D.S."/>
            <person name="Sisson I.S."/>
            <person name="Tang L.-Y.T."/>
            <person name="Thornton R.T."/>
            <person name="Tisius J.T."/>
            <person name="Toledanes G.T."/>
            <person name="Trejos Z.T."/>
            <person name="Usmani K.U."/>
            <person name="Varghese R.V."/>
            <person name="Vattathil S.V."/>
            <person name="Vee V.V."/>
            <person name="Walker D.W."/>
            <person name="Weissenberger G.W."/>
            <person name="White C.W."/>
            <person name="Williams A.W."/>
            <person name="Woodworth J.W."/>
            <person name="Wright R.W."/>
            <person name="Zhu Y.Z."/>
            <person name="Han Y.H."/>
            <person name="Newsham I.N."/>
            <person name="Nazareth L.N."/>
            <person name="Worley K.W."/>
            <person name="Muzny D.M."/>
            <person name="Rogers J.R."/>
            <person name="Gibbs R.G."/>
        </authorList>
    </citation>
    <scope>NUCLEOTIDE SEQUENCE [LARGE SCALE GENOMIC DNA]</scope>
</reference>
<sequence>MPEPVSLPVFAEGLCVSVRAHLQSAGSLRFCICLHCFLAYGLVVRGETSEPSQVLHGHAHGLLDPQECISAFQSPCEHLIPQAECSGNITAHCSLNILGLSDPPASASQVALTTGVCHHTQLIFKFFYRDRDLLCCPGWSQTPEFKRSSCLGLLKLWDYRHEPLQLALELQF</sequence>
<dbReference type="GeneTree" id="ENSGT01150000287033"/>
<organism evidence="1 2">
    <name type="scientific">Papio anubis</name>
    <name type="common">Olive baboon</name>
    <dbReference type="NCBI Taxonomy" id="9555"/>
    <lineage>
        <taxon>Eukaryota</taxon>
        <taxon>Metazoa</taxon>
        <taxon>Chordata</taxon>
        <taxon>Craniata</taxon>
        <taxon>Vertebrata</taxon>
        <taxon>Euteleostomi</taxon>
        <taxon>Mammalia</taxon>
        <taxon>Eutheria</taxon>
        <taxon>Euarchontoglires</taxon>
        <taxon>Primates</taxon>
        <taxon>Haplorrhini</taxon>
        <taxon>Catarrhini</taxon>
        <taxon>Cercopithecidae</taxon>
        <taxon>Cercopithecinae</taxon>
        <taxon>Papio</taxon>
    </lineage>
</organism>
<dbReference type="PANTHER" id="PTHR12138:SF157">
    <property type="entry name" value="SECRETED PROTEIN"/>
    <property type="match status" value="1"/>
</dbReference>
<reference evidence="1" key="3">
    <citation type="submission" date="2025-09" db="UniProtKB">
        <authorList>
            <consortium name="Ensembl"/>
        </authorList>
    </citation>
    <scope>IDENTIFICATION</scope>
</reference>
<accession>A0A8I5NMU9</accession>
<protein>
    <submittedName>
        <fullName evidence="1">Uncharacterized protein</fullName>
    </submittedName>
</protein>